<dbReference type="EMBL" id="JTDB02000005">
    <property type="protein sequence ID" value="NLP63443.1"/>
    <property type="molecule type" value="Genomic_DNA"/>
</dbReference>
<protein>
    <submittedName>
        <fullName evidence="1">Uncharacterized protein</fullName>
    </submittedName>
</protein>
<reference evidence="1" key="2">
    <citation type="submission" date="2020-04" db="EMBL/GenBank/DDBJ databases">
        <authorList>
            <person name="Alexandrino P."/>
            <person name="Mendonca T."/>
            <person name="Guaman L."/>
            <person name="Cherix J."/>
            <person name="Lozano-Sakalauskas G."/>
            <person name="Fujita A."/>
            <person name="Filho E.R."/>
            <person name="Long P."/>
            <person name="Padilla G."/>
            <person name="Taciro M.K."/>
            <person name="Gomez J.G."/>
            <person name="Silva L.F."/>
            <person name="Torres M."/>
        </authorList>
    </citation>
    <scope>NUCLEOTIDE SEQUENCE</scope>
    <source>
        <strain evidence="1">LMG 19450</strain>
    </source>
</reference>
<dbReference type="AlphaFoldDB" id="A0A8T6ZG19"/>
<accession>A0A8T6ZG19</accession>
<evidence type="ECO:0000313" key="1">
    <source>
        <dbReference type="EMBL" id="NLP63443.1"/>
    </source>
</evidence>
<gene>
    <name evidence="1" type="ORF">NH14_020165</name>
</gene>
<name>A0A8T6ZG19_9BURK</name>
<organism evidence="1 2">
    <name type="scientific">Paraburkholderia sacchari</name>
    <dbReference type="NCBI Taxonomy" id="159450"/>
    <lineage>
        <taxon>Bacteria</taxon>
        <taxon>Pseudomonadati</taxon>
        <taxon>Pseudomonadota</taxon>
        <taxon>Betaproteobacteria</taxon>
        <taxon>Burkholderiales</taxon>
        <taxon>Burkholderiaceae</taxon>
        <taxon>Paraburkholderia</taxon>
    </lineage>
</organism>
<sequence length="58" mass="6355">MRVELDIDLVAMLLRDQPPCTSAEISNIAAVFLDGDALAWADLNEAGHVEKRFALTLD</sequence>
<evidence type="ECO:0000313" key="2">
    <source>
        <dbReference type="Proteomes" id="UP000030460"/>
    </source>
</evidence>
<dbReference type="Proteomes" id="UP000030460">
    <property type="component" value="Unassembled WGS sequence"/>
</dbReference>
<comment type="caution">
    <text evidence="1">The sequence shown here is derived from an EMBL/GenBank/DDBJ whole genome shotgun (WGS) entry which is preliminary data.</text>
</comment>
<keyword evidence="2" id="KW-1185">Reference proteome</keyword>
<dbReference type="RefSeq" id="WP_161790835.1">
    <property type="nucleotide sequence ID" value="NZ_CADFGF010000005.1"/>
</dbReference>
<proteinExistence type="predicted"/>
<dbReference type="OrthoDB" id="8967028at2"/>
<reference evidence="1" key="1">
    <citation type="journal article" date="2015" name="Genome Announc.">
        <title>Draft Genome Sequence of the Polyhydroxyalkanoate-Producing Bacterium Burkholderia sacchari LMG 19450 Isolated from Brazilian Sugarcane Plantation Soil.</title>
        <authorList>
            <person name="Alexandrino P.M."/>
            <person name="Mendonca T.T."/>
            <person name="Guaman Bautista L.P."/>
            <person name="Cherix J."/>
            <person name="Lozano-Sakalauskas G.C."/>
            <person name="Fujita A."/>
            <person name="Ramos Filho E."/>
            <person name="Long P."/>
            <person name="Padilla G."/>
            <person name="Taciro M.K."/>
            <person name="Gomez J.G."/>
            <person name="Silva L.F."/>
        </authorList>
    </citation>
    <scope>NUCLEOTIDE SEQUENCE</scope>
    <source>
        <strain evidence="1">LMG 19450</strain>
    </source>
</reference>